<evidence type="ECO:0000256" key="2">
    <source>
        <dbReference type="ARBA" id="ARBA00007354"/>
    </source>
</evidence>
<feature type="compositionally biased region" description="Polar residues" evidence="5">
    <location>
        <begin position="859"/>
        <end position="871"/>
    </location>
</feature>
<dbReference type="GO" id="GO:0032783">
    <property type="term" value="C:super elongation complex"/>
    <property type="evidence" value="ECO:0007669"/>
    <property type="project" value="TreeGrafter"/>
</dbReference>
<feature type="compositionally biased region" description="Basic and acidic residues" evidence="5">
    <location>
        <begin position="772"/>
        <end position="792"/>
    </location>
</feature>
<feature type="region of interest" description="Disordered" evidence="5">
    <location>
        <begin position="109"/>
        <end position="192"/>
    </location>
</feature>
<feature type="compositionally biased region" description="Low complexity" evidence="5">
    <location>
        <begin position="1108"/>
        <end position="1126"/>
    </location>
</feature>
<keyword evidence="8" id="KW-1185">Reference proteome</keyword>
<feature type="compositionally biased region" description="Polar residues" evidence="5">
    <location>
        <begin position="583"/>
        <end position="601"/>
    </location>
</feature>
<evidence type="ECO:0000313" key="8">
    <source>
        <dbReference type="Proteomes" id="UP001066276"/>
    </source>
</evidence>
<dbReference type="EMBL" id="JANPWB010000002">
    <property type="protein sequence ID" value="KAJ1205690.1"/>
    <property type="molecule type" value="Genomic_DNA"/>
</dbReference>
<evidence type="ECO:0000256" key="5">
    <source>
        <dbReference type="SAM" id="MobiDB-lite"/>
    </source>
</evidence>
<feature type="region of interest" description="Disordered" evidence="5">
    <location>
        <begin position="1081"/>
        <end position="1126"/>
    </location>
</feature>
<feature type="compositionally biased region" description="Low complexity" evidence="5">
    <location>
        <begin position="916"/>
        <end position="927"/>
    </location>
</feature>
<feature type="compositionally biased region" description="Basic and acidic residues" evidence="5">
    <location>
        <begin position="682"/>
        <end position="693"/>
    </location>
</feature>
<dbReference type="AlphaFoldDB" id="A0AAV7VYH5"/>
<protein>
    <recommendedName>
        <fullName evidence="6">AF4/FMR2 C-terminal homology domain-containing protein</fullName>
    </recommendedName>
</protein>
<reference evidence="7" key="1">
    <citation type="journal article" date="2022" name="bioRxiv">
        <title>Sequencing and chromosome-scale assembly of the giantPleurodeles waltlgenome.</title>
        <authorList>
            <person name="Brown T."/>
            <person name="Elewa A."/>
            <person name="Iarovenko S."/>
            <person name="Subramanian E."/>
            <person name="Araus A.J."/>
            <person name="Petzold A."/>
            <person name="Susuki M."/>
            <person name="Suzuki K.-i.T."/>
            <person name="Hayashi T."/>
            <person name="Toyoda A."/>
            <person name="Oliveira C."/>
            <person name="Osipova E."/>
            <person name="Leigh N.D."/>
            <person name="Simon A."/>
            <person name="Yun M.H."/>
        </authorList>
    </citation>
    <scope>NUCLEOTIDE SEQUENCE</scope>
    <source>
        <strain evidence="7">20211129_DDA</strain>
        <tissue evidence="7">Liver</tissue>
    </source>
</reference>
<feature type="region of interest" description="Disordered" evidence="5">
    <location>
        <begin position="761"/>
        <end position="950"/>
    </location>
</feature>
<dbReference type="Proteomes" id="UP001066276">
    <property type="component" value="Chromosome 1_2"/>
</dbReference>
<dbReference type="PANTHER" id="PTHR10528:SF6">
    <property type="entry name" value="AF4_FMR2 FAMILY MEMBER 1"/>
    <property type="match status" value="1"/>
</dbReference>
<comment type="subcellular location">
    <subcellularLocation>
        <location evidence="1">Nucleus</location>
    </subcellularLocation>
</comment>
<feature type="domain" description="AF4/FMR2 C-terminal homology" evidence="6">
    <location>
        <begin position="944"/>
        <end position="1194"/>
    </location>
</feature>
<evidence type="ECO:0000256" key="3">
    <source>
        <dbReference type="ARBA" id="ARBA00022553"/>
    </source>
</evidence>
<feature type="compositionally biased region" description="Basic and acidic residues" evidence="5">
    <location>
        <begin position="802"/>
        <end position="838"/>
    </location>
</feature>
<dbReference type="InterPro" id="IPR043640">
    <property type="entry name" value="AF4/FMR2_CHD"/>
</dbReference>
<dbReference type="InterPro" id="IPR007797">
    <property type="entry name" value="AF4/FMR2"/>
</dbReference>
<comment type="caution">
    <text evidence="7">The sequence shown here is derived from an EMBL/GenBank/DDBJ whole genome shotgun (WGS) entry which is preliminary data.</text>
</comment>
<evidence type="ECO:0000259" key="6">
    <source>
        <dbReference type="Pfam" id="PF18876"/>
    </source>
</evidence>
<evidence type="ECO:0000256" key="1">
    <source>
        <dbReference type="ARBA" id="ARBA00004123"/>
    </source>
</evidence>
<proteinExistence type="inferred from homology"/>
<accession>A0AAV7VYH5</accession>
<feature type="compositionally biased region" description="Polar residues" evidence="5">
    <location>
        <begin position="406"/>
        <end position="419"/>
    </location>
</feature>
<evidence type="ECO:0000313" key="7">
    <source>
        <dbReference type="EMBL" id="KAJ1205690.1"/>
    </source>
</evidence>
<name>A0AAV7VYH5_PLEWA</name>
<comment type="similarity">
    <text evidence="2">Belongs to the AF4 family.</text>
</comment>
<feature type="compositionally biased region" description="Polar residues" evidence="5">
    <location>
        <begin position="122"/>
        <end position="132"/>
    </location>
</feature>
<dbReference type="Pfam" id="PF05110">
    <property type="entry name" value="AF-4"/>
    <property type="match status" value="1"/>
</dbReference>
<dbReference type="GO" id="GO:0010468">
    <property type="term" value="P:regulation of gene expression"/>
    <property type="evidence" value="ECO:0007669"/>
    <property type="project" value="InterPro"/>
</dbReference>
<feature type="compositionally biased region" description="Acidic residues" evidence="5">
    <location>
        <begin position="471"/>
        <end position="483"/>
    </location>
</feature>
<dbReference type="Pfam" id="PF18876">
    <property type="entry name" value="AFF4_CHD"/>
    <property type="match status" value="1"/>
</dbReference>
<keyword evidence="4" id="KW-0539">Nucleus</keyword>
<dbReference type="Pfam" id="PF18875">
    <property type="entry name" value="AF4_int"/>
    <property type="match status" value="1"/>
</dbReference>
<dbReference type="PANTHER" id="PTHR10528">
    <property type="entry name" value="AF4/FMR2 FAMILY MEMBER"/>
    <property type="match status" value="1"/>
</dbReference>
<dbReference type="Gene3D" id="6.10.250.2670">
    <property type="match status" value="1"/>
</dbReference>
<feature type="compositionally biased region" description="Basic and acidic residues" evidence="5">
    <location>
        <begin position="901"/>
        <end position="915"/>
    </location>
</feature>
<evidence type="ECO:0000256" key="4">
    <source>
        <dbReference type="ARBA" id="ARBA00023242"/>
    </source>
</evidence>
<feature type="region of interest" description="Disordered" evidence="5">
    <location>
        <begin position="367"/>
        <end position="743"/>
    </location>
</feature>
<sequence>MAAQSSLYNEDRNLLRIREKERRNQEAHQERERFLDNAPLFAEPYKTKKGDELSSRIQSMLGNYEEVKELISTKAHQNLFGIPKSTAPLTLLPKSDRTVLSEKRDSMSLLPFHQPMGPPTCVPTSGNGSGQQRKAYPGKEYGSGLHNKNYNQSRSQSRSQGHSHCEQDERSSHNYRKNDRHVDGNSCSEEELYSPSKLSPLLSSLSSPVELLSPIHSSHHVSSRIHNSKSRGNIYPHSTKTPPAMESHDIEGRDNAGSTANVAMSTQPSSQNFPAPLPSKTNAVQQKPTAYVRPMDGQDQAPSKSPELKPLTDDYHGQSYGNITNLKASAKPKLPKLKLPSEHMEQTFSNEAHCVEEILKEMTHSWPPPLTAIHTPSTAEPSKFPFPTKEPQRFSSVKKIHKHYDSTSIASPSPQQANSMLEDDLQISDSEESEPDQVSEKEPLSSAPPSALQSQPGSVASAHSSSAESESTSESDSSSDSESESSSGDSEGRKPPTAPAPKSNPPTSDTWQLKYFMNKGSQPAPLADHPNEEDHEPQNDQESKEEDKSTSFSCDPPEAKEPVLQNTPRTSLEGHHQGKKSCQKSPIVNNEVPTPRQTVGTKQPRKPGKALVPEQPKGGLQVESEPAPYGTNEHPSKEKPKVKTKVEPGDRKELKPPTLLSSEKKKHKSSHQITNKALPDCGTEKTHVARVRVELSGGHQSHKQNTAHNRTSDSKPTVIIREENHRDKLPVPPREHKFSSQKEQQTLESLIVKIDLSFLSRIPQKISHQKKSKVEGKETTSRPKQDSEKKSADAFLKLPQKRKGEEELKHSETKRIKVEKSEREHKSSSSSNHKESSKIKVSKALSECPKKEPPISAPMSPTQDAQKTTNTAHKRRSSESTSCSQDSAERSSTTSIKSKSSHKDSLPSKHIKVEGKPSGPQKSSSGSVDRNTNPFPVPSLPNGNSKPVRPQLKFDEKLYPAEHYLKEAKKLKHKADVMSDKVGKAFNYLDAALSFIECGSTVEPDTTAPKSAYTMFAETVDLIKFIMKTKNFSENRSTSIEEIFSVMCMRCQALLYLVMFRHKKDAAIKYSRTLSEHFKSSSRAAQAPSPCVPRSTGAPSPISPLPSPASSGSSQPGSNASNASSGVNNTSVSIPHMIHQIASSYVNITSYFVHAYEIWEKADKLSAKNKEFFAELNTVMRPLALNSSMTELKKWLLPCGAFFIVREHLNSGSSMITASQQHASNATWLLNPSIASHVNKRENCLED</sequence>
<feature type="compositionally biased region" description="Basic and acidic residues" evidence="5">
    <location>
        <begin position="634"/>
        <end position="655"/>
    </location>
</feature>
<keyword evidence="3" id="KW-0597">Phosphoprotein</keyword>
<feature type="compositionally biased region" description="Basic and acidic residues" evidence="5">
    <location>
        <begin position="529"/>
        <end position="549"/>
    </location>
</feature>
<feature type="region of interest" description="Disordered" evidence="5">
    <location>
        <begin position="220"/>
        <end position="282"/>
    </location>
</feature>
<feature type="compositionally biased region" description="Basic residues" evidence="5">
    <location>
        <begin position="220"/>
        <end position="229"/>
    </location>
</feature>
<organism evidence="7 8">
    <name type="scientific">Pleurodeles waltl</name>
    <name type="common">Iberian ribbed newt</name>
    <dbReference type="NCBI Taxonomy" id="8319"/>
    <lineage>
        <taxon>Eukaryota</taxon>
        <taxon>Metazoa</taxon>
        <taxon>Chordata</taxon>
        <taxon>Craniata</taxon>
        <taxon>Vertebrata</taxon>
        <taxon>Euteleostomi</taxon>
        <taxon>Amphibia</taxon>
        <taxon>Batrachia</taxon>
        <taxon>Caudata</taxon>
        <taxon>Salamandroidea</taxon>
        <taxon>Salamandridae</taxon>
        <taxon>Pleurodelinae</taxon>
        <taxon>Pleurodeles</taxon>
    </lineage>
</organism>
<dbReference type="InterPro" id="IPR043639">
    <property type="entry name" value="AF4_int"/>
</dbReference>
<feature type="compositionally biased region" description="Basic and acidic residues" evidence="5">
    <location>
        <begin position="163"/>
        <end position="183"/>
    </location>
</feature>
<feature type="compositionally biased region" description="Low complexity" evidence="5">
    <location>
        <begin position="444"/>
        <end position="470"/>
    </location>
</feature>
<feature type="compositionally biased region" description="Polar residues" evidence="5">
    <location>
        <begin position="256"/>
        <end position="282"/>
    </location>
</feature>
<gene>
    <name evidence="7" type="ORF">NDU88_001118</name>
</gene>
<feature type="compositionally biased region" description="Acidic residues" evidence="5">
    <location>
        <begin position="421"/>
        <end position="437"/>
    </location>
</feature>
<feature type="compositionally biased region" description="Basic and acidic residues" evidence="5">
    <location>
        <begin position="720"/>
        <end position="740"/>
    </location>
</feature>